<comment type="catalytic activity">
    <reaction evidence="5">
        <text>2-methyl-3-oxopropanoate + NAD(+) + CoA + H2O = propanoyl-CoA + hydrogencarbonate + NADH + H(+)</text>
        <dbReference type="Rhea" id="RHEA:20804"/>
        <dbReference type="ChEBI" id="CHEBI:15377"/>
        <dbReference type="ChEBI" id="CHEBI:15378"/>
        <dbReference type="ChEBI" id="CHEBI:17544"/>
        <dbReference type="ChEBI" id="CHEBI:57287"/>
        <dbReference type="ChEBI" id="CHEBI:57392"/>
        <dbReference type="ChEBI" id="CHEBI:57540"/>
        <dbReference type="ChEBI" id="CHEBI:57700"/>
        <dbReference type="ChEBI" id="CHEBI:57945"/>
        <dbReference type="EC" id="1.2.1.27"/>
    </reaction>
    <physiologicalReaction direction="left-to-right" evidence="5">
        <dbReference type="Rhea" id="RHEA:20805"/>
    </physiologicalReaction>
</comment>
<dbReference type="GO" id="GO:0006210">
    <property type="term" value="P:thymine catabolic process"/>
    <property type="evidence" value="ECO:0007669"/>
    <property type="project" value="TreeGrafter"/>
</dbReference>
<evidence type="ECO:0000256" key="1">
    <source>
        <dbReference type="ARBA" id="ARBA00009986"/>
    </source>
</evidence>
<dbReference type="GO" id="GO:0005739">
    <property type="term" value="C:mitochondrion"/>
    <property type="evidence" value="ECO:0007669"/>
    <property type="project" value="TreeGrafter"/>
</dbReference>
<dbReference type="PANTHER" id="PTHR43866:SF3">
    <property type="entry name" value="METHYLMALONATE-SEMIALDEHYDE DEHYDROGENASE [ACYLATING], MITOCHONDRIAL"/>
    <property type="match status" value="1"/>
</dbReference>
<dbReference type="GO" id="GO:0006574">
    <property type="term" value="P:L-valine catabolic process"/>
    <property type="evidence" value="ECO:0007669"/>
    <property type="project" value="TreeGrafter"/>
</dbReference>
<dbReference type="InterPro" id="IPR015590">
    <property type="entry name" value="Aldehyde_DH_dom"/>
</dbReference>
<dbReference type="SUPFAM" id="SSF53720">
    <property type="entry name" value="ALDH-like"/>
    <property type="match status" value="1"/>
</dbReference>
<evidence type="ECO:0000256" key="4">
    <source>
        <dbReference type="ARBA" id="ARBA00042419"/>
    </source>
</evidence>
<dbReference type="PANTHER" id="PTHR43866">
    <property type="entry name" value="MALONATE-SEMIALDEHYDE DEHYDROGENASE"/>
    <property type="match status" value="1"/>
</dbReference>
<feature type="domain" description="Aldehyde dehydrogenase" evidence="7">
    <location>
        <begin position="33"/>
        <end position="137"/>
    </location>
</feature>
<comment type="function">
    <text evidence="2">Probable malonate and methylmalonate semialdehyde dehydrogenase involved in the catabolism of valine, thymine, and compounds catabolized by way of beta-alanine, including uracil and cytidine.</text>
</comment>
<proteinExistence type="inferred from homology"/>
<dbReference type="GO" id="GO:0004491">
    <property type="term" value="F:methylmalonate-semialdehyde dehydrogenase (acylating, NAD) activity"/>
    <property type="evidence" value="ECO:0007669"/>
    <property type="project" value="UniProtKB-EC"/>
</dbReference>
<dbReference type="AlphaFoldDB" id="A0A2G9TNG7"/>
<evidence type="ECO:0000259" key="7">
    <source>
        <dbReference type="Pfam" id="PF00171"/>
    </source>
</evidence>
<evidence type="ECO:0000313" key="9">
    <source>
        <dbReference type="Proteomes" id="UP000230423"/>
    </source>
</evidence>
<comment type="catalytic activity">
    <reaction evidence="6">
        <text>3-oxopropanoate + NAD(+) + CoA + H2O = hydrogencarbonate + acetyl-CoA + NADH + H(+)</text>
        <dbReference type="Rhea" id="RHEA:76615"/>
        <dbReference type="ChEBI" id="CHEBI:15377"/>
        <dbReference type="ChEBI" id="CHEBI:15378"/>
        <dbReference type="ChEBI" id="CHEBI:17544"/>
        <dbReference type="ChEBI" id="CHEBI:33190"/>
        <dbReference type="ChEBI" id="CHEBI:57287"/>
        <dbReference type="ChEBI" id="CHEBI:57288"/>
        <dbReference type="ChEBI" id="CHEBI:57540"/>
        <dbReference type="ChEBI" id="CHEBI:57945"/>
        <dbReference type="EC" id="1.2.1.27"/>
    </reaction>
    <physiologicalReaction direction="left-to-right" evidence="6">
        <dbReference type="Rhea" id="RHEA:76616"/>
    </physiologicalReaction>
</comment>
<gene>
    <name evidence="8" type="ORF">TELCIR_19009</name>
</gene>
<comment type="similarity">
    <text evidence="1">Belongs to the aldehyde dehydrogenase family.</text>
</comment>
<reference evidence="8 9" key="1">
    <citation type="submission" date="2015-09" db="EMBL/GenBank/DDBJ databases">
        <title>Draft genome of the parasitic nematode Teladorsagia circumcincta isolate WARC Sus (inbred).</title>
        <authorList>
            <person name="Mitreva M."/>
        </authorList>
    </citation>
    <scope>NUCLEOTIDE SEQUENCE [LARGE SCALE GENOMIC DNA]</scope>
    <source>
        <strain evidence="8 9">S</strain>
    </source>
</reference>
<dbReference type="Proteomes" id="UP000230423">
    <property type="component" value="Unassembled WGS sequence"/>
</dbReference>
<evidence type="ECO:0000256" key="3">
    <source>
        <dbReference type="ARBA" id="ARBA00039517"/>
    </source>
</evidence>
<name>A0A2G9TNG7_TELCI</name>
<dbReference type="OrthoDB" id="310895at2759"/>
<protein>
    <recommendedName>
        <fullName evidence="3">Probable methylmalonate-semialdehyde/malonate-semialdehyde dehydrogenase [acylating], mitochondrial</fullName>
    </recommendedName>
    <alternativeName>
        <fullName evidence="4">Malonate-semialdehyde dehydrogenase [acylating]</fullName>
    </alternativeName>
</protein>
<dbReference type="InterPro" id="IPR010061">
    <property type="entry name" value="MeMal-semiAld_DH"/>
</dbReference>
<keyword evidence="9" id="KW-1185">Reference proteome</keyword>
<evidence type="ECO:0000256" key="5">
    <source>
        <dbReference type="ARBA" id="ARBA00047644"/>
    </source>
</evidence>
<evidence type="ECO:0000256" key="2">
    <source>
        <dbReference type="ARBA" id="ARBA00037458"/>
    </source>
</evidence>
<dbReference type="EMBL" id="KZ357625">
    <property type="protein sequence ID" value="PIO59526.1"/>
    <property type="molecule type" value="Genomic_DNA"/>
</dbReference>
<organism evidence="8 9">
    <name type="scientific">Teladorsagia circumcincta</name>
    <name type="common">Brown stomach worm</name>
    <name type="synonym">Ostertagia circumcincta</name>
    <dbReference type="NCBI Taxonomy" id="45464"/>
    <lineage>
        <taxon>Eukaryota</taxon>
        <taxon>Metazoa</taxon>
        <taxon>Ecdysozoa</taxon>
        <taxon>Nematoda</taxon>
        <taxon>Chromadorea</taxon>
        <taxon>Rhabditida</taxon>
        <taxon>Rhabditina</taxon>
        <taxon>Rhabditomorpha</taxon>
        <taxon>Strongyloidea</taxon>
        <taxon>Trichostrongylidae</taxon>
        <taxon>Teladorsagia</taxon>
    </lineage>
</organism>
<evidence type="ECO:0000313" key="8">
    <source>
        <dbReference type="EMBL" id="PIO59526.1"/>
    </source>
</evidence>
<dbReference type="InterPro" id="IPR016162">
    <property type="entry name" value="Ald_DH_N"/>
</dbReference>
<dbReference type="InterPro" id="IPR016161">
    <property type="entry name" value="Ald_DH/histidinol_DH"/>
</dbReference>
<dbReference type="Gene3D" id="3.40.605.10">
    <property type="entry name" value="Aldehyde Dehydrogenase, Chain A, domain 1"/>
    <property type="match status" value="1"/>
</dbReference>
<dbReference type="Pfam" id="PF00171">
    <property type="entry name" value="Aldedh"/>
    <property type="match status" value="1"/>
</dbReference>
<sequence>MDERSANGVYLSCGTTLRIFRKRPMKEGKKLAYACFFAATNEVIGKVPKCTQDEMNSAVESAKNAYNSWKKTSPLARQQTMFKLRELIVRDAKKLAENITQEQGKTLIESERDVGRGLQMVEHACAVPELMLGETLPR</sequence>
<evidence type="ECO:0000256" key="6">
    <source>
        <dbReference type="ARBA" id="ARBA00048821"/>
    </source>
</evidence>
<accession>A0A2G9TNG7</accession>